<dbReference type="RefSeq" id="WP_146935233.1">
    <property type="nucleotide sequence ID" value="NZ_BJXW01000007.1"/>
</dbReference>
<feature type="transmembrane region" description="Helical" evidence="8">
    <location>
        <begin position="297"/>
        <end position="321"/>
    </location>
</feature>
<feature type="transmembrane region" description="Helical" evidence="8">
    <location>
        <begin position="333"/>
        <end position="351"/>
    </location>
</feature>
<evidence type="ECO:0000259" key="9">
    <source>
        <dbReference type="PROSITE" id="PS51012"/>
    </source>
</evidence>
<keyword evidence="4" id="KW-1003">Cell membrane</keyword>
<keyword evidence="11" id="KW-1185">Reference proteome</keyword>
<reference evidence="10 11" key="1">
    <citation type="submission" date="2019-07" db="EMBL/GenBank/DDBJ databases">
        <title>Whole genome shotgun sequence of Cerasibacillus quisquiliarum NBRC 102429.</title>
        <authorList>
            <person name="Hosoyama A."/>
            <person name="Uohara A."/>
            <person name="Ohji S."/>
            <person name="Ichikawa N."/>
        </authorList>
    </citation>
    <scope>NUCLEOTIDE SEQUENCE [LARGE SCALE GENOMIC DNA]</scope>
    <source>
        <strain evidence="10 11">NBRC 102429</strain>
    </source>
</reference>
<dbReference type="InterPro" id="IPR013525">
    <property type="entry name" value="ABC2_TM"/>
</dbReference>
<feature type="domain" description="ABC transmembrane type-2" evidence="9">
    <location>
        <begin position="184"/>
        <end position="412"/>
    </location>
</feature>
<dbReference type="PANTHER" id="PTHR30294:SF38">
    <property type="entry name" value="TRANSPORT PERMEASE PROTEIN"/>
    <property type="match status" value="1"/>
</dbReference>
<dbReference type="GO" id="GO:0005886">
    <property type="term" value="C:plasma membrane"/>
    <property type="evidence" value="ECO:0007669"/>
    <property type="project" value="UniProtKB-SubCell"/>
</dbReference>
<dbReference type="OrthoDB" id="3078158at2"/>
<sequence>MNIWHIAMKDIRIFLRDIPGLIYLILTPIIVIAIASFALSGIFADDEVERFSIPLVVEDEGELTNQLVDVLQETSVLKIIKTTKDGKQITRQEAEKLVPEYKAAIVIPDGFSDNVAQGELAELIVMSDPADRVIPGVVHDILSQYTAKLSMQSVTNEVAIEALMHITELSKAVHGVELDPTKEIQSVQEKSEYYVENPPIQVVTNVVQGNDEARETTPFESNVPGYAVMFVLLGTTAAASSLLDERERGTLGKLQTLPITRMSILSGKMLANFTTALFQMFVLFTVGHFVFQMWLGPSILGLVLLIVATAFAATGMAMLIASVCKTRAQASGISLLIVLSMSALGGSWWPLYIVPDWLQTVAHVTLTAWAMSGFNNLLVYGQGFTSILTSITVLFSMGILFLILSVRFFRFN</sequence>
<feature type="transmembrane region" description="Helical" evidence="8">
    <location>
        <begin position="270"/>
        <end position="291"/>
    </location>
</feature>
<evidence type="ECO:0000313" key="10">
    <source>
        <dbReference type="EMBL" id="GEN30183.1"/>
    </source>
</evidence>
<comment type="similarity">
    <text evidence="2">Belongs to the ABC-2 integral membrane protein family.</text>
</comment>
<comment type="subcellular location">
    <subcellularLocation>
        <location evidence="1">Cell membrane</location>
        <topology evidence="1">Multi-pass membrane protein</topology>
    </subcellularLocation>
</comment>
<evidence type="ECO:0000256" key="5">
    <source>
        <dbReference type="ARBA" id="ARBA00022692"/>
    </source>
</evidence>
<dbReference type="Proteomes" id="UP000321491">
    <property type="component" value="Unassembled WGS sequence"/>
</dbReference>
<dbReference type="Gene3D" id="3.40.1710.10">
    <property type="entry name" value="abc type-2 transporter like domain"/>
    <property type="match status" value="1"/>
</dbReference>
<organism evidence="10 11">
    <name type="scientific">Cerasibacillus quisquiliarum</name>
    <dbReference type="NCBI Taxonomy" id="227865"/>
    <lineage>
        <taxon>Bacteria</taxon>
        <taxon>Bacillati</taxon>
        <taxon>Bacillota</taxon>
        <taxon>Bacilli</taxon>
        <taxon>Bacillales</taxon>
        <taxon>Bacillaceae</taxon>
        <taxon>Cerasibacillus</taxon>
    </lineage>
</organism>
<keyword evidence="6 8" id="KW-1133">Transmembrane helix</keyword>
<proteinExistence type="inferred from homology"/>
<keyword evidence="7 8" id="KW-0472">Membrane</keyword>
<dbReference type="EMBL" id="BJXW01000007">
    <property type="protein sequence ID" value="GEN30183.1"/>
    <property type="molecule type" value="Genomic_DNA"/>
</dbReference>
<evidence type="ECO:0000256" key="8">
    <source>
        <dbReference type="SAM" id="Phobius"/>
    </source>
</evidence>
<dbReference type="GO" id="GO:0140359">
    <property type="term" value="F:ABC-type transporter activity"/>
    <property type="evidence" value="ECO:0007669"/>
    <property type="project" value="InterPro"/>
</dbReference>
<evidence type="ECO:0000256" key="2">
    <source>
        <dbReference type="ARBA" id="ARBA00007783"/>
    </source>
</evidence>
<feature type="transmembrane region" description="Helical" evidence="8">
    <location>
        <begin position="387"/>
        <end position="409"/>
    </location>
</feature>
<dbReference type="PROSITE" id="PS51012">
    <property type="entry name" value="ABC_TM2"/>
    <property type="match status" value="1"/>
</dbReference>
<comment type="caution">
    <text evidence="10">The sequence shown here is derived from an EMBL/GenBank/DDBJ whole genome shotgun (WGS) entry which is preliminary data.</text>
</comment>
<evidence type="ECO:0000256" key="3">
    <source>
        <dbReference type="ARBA" id="ARBA00022448"/>
    </source>
</evidence>
<keyword evidence="5 8" id="KW-0812">Transmembrane</keyword>
<evidence type="ECO:0000256" key="1">
    <source>
        <dbReference type="ARBA" id="ARBA00004651"/>
    </source>
</evidence>
<dbReference type="AlphaFoldDB" id="A0A511UXJ2"/>
<keyword evidence="3" id="KW-0813">Transport</keyword>
<dbReference type="InterPro" id="IPR051449">
    <property type="entry name" value="ABC-2_transporter_component"/>
</dbReference>
<evidence type="ECO:0000313" key="11">
    <source>
        <dbReference type="Proteomes" id="UP000321491"/>
    </source>
</evidence>
<feature type="transmembrane region" description="Helical" evidence="8">
    <location>
        <begin position="223"/>
        <end position="243"/>
    </location>
</feature>
<dbReference type="PANTHER" id="PTHR30294">
    <property type="entry name" value="MEMBRANE COMPONENT OF ABC TRANSPORTER YHHJ-RELATED"/>
    <property type="match status" value="1"/>
</dbReference>
<feature type="transmembrane region" description="Helical" evidence="8">
    <location>
        <begin position="21"/>
        <end position="44"/>
    </location>
</feature>
<gene>
    <name evidence="10" type="ORF">CQU01_04210</name>
</gene>
<name>A0A511UXJ2_9BACI</name>
<dbReference type="Pfam" id="PF12698">
    <property type="entry name" value="ABC2_membrane_3"/>
    <property type="match status" value="1"/>
</dbReference>
<protein>
    <submittedName>
        <fullName evidence="10">ABC transporter permease</fullName>
    </submittedName>
</protein>
<evidence type="ECO:0000256" key="4">
    <source>
        <dbReference type="ARBA" id="ARBA00022475"/>
    </source>
</evidence>
<evidence type="ECO:0000256" key="7">
    <source>
        <dbReference type="ARBA" id="ARBA00023136"/>
    </source>
</evidence>
<accession>A0A511UXJ2</accession>
<evidence type="ECO:0000256" key="6">
    <source>
        <dbReference type="ARBA" id="ARBA00022989"/>
    </source>
</evidence>
<dbReference type="InterPro" id="IPR047817">
    <property type="entry name" value="ABC2_TM_bact-type"/>
</dbReference>